<dbReference type="GeneID" id="92927440"/>
<organism evidence="1 2">
    <name type="scientific">Coprobacter fastidiosus</name>
    <dbReference type="NCBI Taxonomy" id="1099853"/>
    <lineage>
        <taxon>Bacteria</taxon>
        <taxon>Pseudomonadati</taxon>
        <taxon>Bacteroidota</taxon>
        <taxon>Bacteroidia</taxon>
        <taxon>Bacteroidales</taxon>
        <taxon>Barnesiellaceae</taxon>
        <taxon>Coprobacter</taxon>
    </lineage>
</organism>
<comment type="caution">
    <text evidence="1">The sequence shown here is derived from an EMBL/GenBank/DDBJ whole genome shotgun (WGS) entry which is preliminary data.</text>
</comment>
<evidence type="ECO:0000313" key="1">
    <source>
        <dbReference type="EMBL" id="HBJ07817.1"/>
    </source>
</evidence>
<protein>
    <submittedName>
        <fullName evidence="1">DUF4249 domain-containing protein</fullName>
    </submittedName>
</protein>
<gene>
    <name evidence="1" type="ORF">DDY73_02320</name>
</gene>
<accession>A0A354LZX8</accession>
<reference evidence="1 2" key="1">
    <citation type="journal article" date="2018" name="Nat. Biotechnol.">
        <title>A standardized bacterial taxonomy based on genome phylogeny substantially revises the tree of life.</title>
        <authorList>
            <person name="Parks D.H."/>
            <person name="Chuvochina M."/>
            <person name="Waite D.W."/>
            <person name="Rinke C."/>
            <person name="Skarshewski A."/>
            <person name="Chaumeil P.A."/>
            <person name="Hugenholtz P."/>
        </authorList>
    </citation>
    <scope>NUCLEOTIDE SEQUENCE [LARGE SCALE GENOMIC DNA]</scope>
    <source>
        <strain evidence="1">UBA11482</strain>
    </source>
</reference>
<dbReference type="Pfam" id="PF14054">
    <property type="entry name" value="DUF4249"/>
    <property type="match status" value="1"/>
</dbReference>
<dbReference type="InterPro" id="IPR025345">
    <property type="entry name" value="DUF4249"/>
</dbReference>
<evidence type="ECO:0000313" key="2">
    <source>
        <dbReference type="Proteomes" id="UP000262954"/>
    </source>
</evidence>
<sequence length="326" mass="37603">MRYLYFVILFFCVFLFSSCTYHFKLDDIIESPKLVLYCYPGSGDTTIVHLSRSLPVSQKGELSQGLKAANVLISVNDETMHFSWTNDSIPGIPAQSYYVVKKYKDGDKINITASADGMKTVSAATIIPKPFPLKSVDLIRKETDMDKLQFQIHFDDDASTKDYYAMRIEYKQMYWSNGNYSESISPIVFDLDDEPLLNNSSGLDDILMNENDFYQNLYYWDDTKIQGKSYTFRLNTYYMADYEDDFITPDGYEHIVCKTKYRVILYSLSEEFYKFLKSLNEQKNNGLGHSELAPIRATYTNVINGIGVVGGCRILRTQWIDNLKDD</sequence>
<name>A0A354LZX8_9BACT</name>
<dbReference type="PROSITE" id="PS51257">
    <property type="entry name" value="PROKAR_LIPOPROTEIN"/>
    <property type="match status" value="1"/>
</dbReference>
<dbReference type="AlphaFoldDB" id="A0A354LZX8"/>
<dbReference type="RefSeq" id="WP_022389731.1">
    <property type="nucleotide sequence ID" value="NZ_AP028032.1"/>
</dbReference>
<dbReference type="EMBL" id="DNWC01000034">
    <property type="protein sequence ID" value="HBJ07817.1"/>
    <property type="molecule type" value="Genomic_DNA"/>
</dbReference>
<dbReference type="Proteomes" id="UP000262954">
    <property type="component" value="Unassembled WGS sequence"/>
</dbReference>
<proteinExistence type="predicted"/>